<feature type="domain" description="Ketosynthase family 3 (KS3)" evidence="5">
    <location>
        <begin position="7"/>
        <end position="409"/>
    </location>
</feature>
<evidence type="ECO:0000256" key="2">
    <source>
        <dbReference type="ARBA" id="ARBA00022679"/>
    </source>
</evidence>
<dbReference type="RefSeq" id="WP_015657287.1">
    <property type="nucleotide sequence ID" value="NC_020504.1"/>
</dbReference>
<dbReference type="PROSITE" id="PS52004">
    <property type="entry name" value="KS3_2"/>
    <property type="match status" value="1"/>
</dbReference>
<dbReference type="OrthoDB" id="416758at2"/>
<dbReference type="Proteomes" id="UP000008043">
    <property type="component" value="Chromosome"/>
</dbReference>
<organism evidence="6 7">
    <name type="scientific">Streptomyces davaonensis (strain DSM 101723 / JCM 4913 / KCC S-0913 / 768)</name>
    <dbReference type="NCBI Taxonomy" id="1214101"/>
    <lineage>
        <taxon>Bacteria</taxon>
        <taxon>Bacillati</taxon>
        <taxon>Actinomycetota</taxon>
        <taxon>Actinomycetes</taxon>
        <taxon>Kitasatosporales</taxon>
        <taxon>Streptomycetaceae</taxon>
        <taxon>Streptomyces</taxon>
    </lineage>
</organism>
<sequence length="411" mass="41827">MTAPTAGAPPVVTGMGVAAPNGFGRETWWQATLAGASGIREISRFDADRYPARLAGEVRDFDPAEHTPGRLMPQTDHVTRLALAVADEALADADVDTAALPDYAAGVVTASSAGGFEFGQRELEALWSKGGRYVSAYQSFAWFYAVNTGQISIRHGLRGPSGVLVTEQAGGLDAVAQARRQVVRKGIRLVVTGGVESALCPWGWAAQLADGRLSTVADPAGAYLPFSADASGHVAGEGGALLVVEDAAAARERGADIYGTIAGYAATFDPAAQPGEGSRLQDAAELALRDAGLTAADVDVVFADAAGGVADDRTEALALAALFGPNGVPVTAPKTMTGRLSSGGAALDLAAALLSLRDQVIPPTVNVDGPAPGLPIDLVTGEPRPAALRTALVLARGRGGFNAAMVVRAPG</sequence>
<dbReference type="PANTHER" id="PTHR11712:SF322">
    <property type="entry name" value="POLYKETIDE BETA-KETOACYL SYNTHASE 2-RELATED"/>
    <property type="match status" value="1"/>
</dbReference>
<dbReference type="PANTHER" id="PTHR11712">
    <property type="entry name" value="POLYKETIDE SYNTHASE-RELATED"/>
    <property type="match status" value="1"/>
</dbReference>
<proteinExistence type="inferred from homology"/>
<dbReference type="InterPro" id="IPR014031">
    <property type="entry name" value="Ketoacyl_synth_C"/>
</dbReference>
<comment type="similarity">
    <text evidence="1 4">Belongs to the thiolase-like superfamily. Beta-ketoacyl-ACP synthases family.</text>
</comment>
<dbReference type="EC" id="2.3.1.-" evidence="6"/>
<dbReference type="PATRIC" id="fig|1214101.3.peg.2555"/>
<evidence type="ECO:0000256" key="3">
    <source>
        <dbReference type="ARBA" id="ARBA00023315"/>
    </source>
</evidence>
<dbReference type="SMART" id="SM00825">
    <property type="entry name" value="PKS_KS"/>
    <property type="match status" value="1"/>
</dbReference>
<dbReference type="EMBL" id="HE971709">
    <property type="protein sequence ID" value="CCK26893.1"/>
    <property type="molecule type" value="Genomic_DNA"/>
</dbReference>
<dbReference type="STRING" id="1214101.BN159_2514"/>
<dbReference type="InterPro" id="IPR000794">
    <property type="entry name" value="Beta-ketoacyl_synthase"/>
</dbReference>
<dbReference type="GO" id="GO:0004315">
    <property type="term" value="F:3-oxoacyl-[acyl-carrier-protein] synthase activity"/>
    <property type="evidence" value="ECO:0007669"/>
    <property type="project" value="TreeGrafter"/>
</dbReference>
<accession>K4R0P7</accession>
<keyword evidence="7" id="KW-1185">Reference proteome</keyword>
<dbReference type="InterPro" id="IPR020841">
    <property type="entry name" value="PKS_Beta-ketoAc_synthase_dom"/>
</dbReference>
<dbReference type="Pfam" id="PF00109">
    <property type="entry name" value="ketoacyl-synt"/>
    <property type="match status" value="1"/>
</dbReference>
<dbReference type="KEGG" id="sdv:BN159_2514"/>
<dbReference type="AlphaFoldDB" id="K4R0P7"/>
<evidence type="ECO:0000313" key="7">
    <source>
        <dbReference type="Proteomes" id="UP000008043"/>
    </source>
</evidence>
<dbReference type="GO" id="GO:0006633">
    <property type="term" value="P:fatty acid biosynthetic process"/>
    <property type="evidence" value="ECO:0007669"/>
    <property type="project" value="TreeGrafter"/>
</dbReference>
<evidence type="ECO:0000256" key="1">
    <source>
        <dbReference type="ARBA" id="ARBA00008467"/>
    </source>
</evidence>
<reference evidence="6 7" key="1">
    <citation type="journal article" date="2012" name="J. Bacteriol.">
        <title>Genome sequence of the bacterium Streptomyces davawensis JCM 4913 and heterologous production of the unique antibiotic roseoflavin.</title>
        <authorList>
            <person name="Jankowitsch F."/>
            <person name="Schwarz J."/>
            <person name="Ruckert C."/>
            <person name="Gust B."/>
            <person name="Szczepanowski R."/>
            <person name="Blom J."/>
            <person name="Pelzer S."/>
            <person name="Kalinowski J."/>
            <person name="Mack M."/>
        </authorList>
    </citation>
    <scope>NUCLEOTIDE SEQUENCE [LARGE SCALE GENOMIC DNA]</scope>
    <source>
        <strain evidence="7">DSM 101723 / JCM 4913 / KCC S-0913 / 768</strain>
    </source>
</reference>
<evidence type="ECO:0000259" key="5">
    <source>
        <dbReference type="PROSITE" id="PS52004"/>
    </source>
</evidence>
<dbReference type="HOGENOM" id="CLU_000022_69_2_11"/>
<gene>
    <name evidence="6" type="primary">tcmL</name>
    <name evidence="6" type="ORF">BN159_2514</name>
</gene>
<keyword evidence="2 4" id="KW-0808">Transferase</keyword>
<evidence type="ECO:0000256" key="4">
    <source>
        <dbReference type="RuleBase" id="RU003694"/>
    </source>
</evidence>
<protein>
    <submittedName>
        <fullName evidence="6">Tetracenomycin C polyketide putative beta-ketoacyl synthase 2</fullName>
        <ecNumber evidence="6">2.3.1.-</ecNumber>
    </submittedName>
</protein>
<dbReference type="InterPro" id="IPR016039">
    <property type="entry name" value="Thiolase-like"/>
</dbReference>
<dbReference type="Pfam" id="PF02801">
    <property type="entry name" value="Ketoacyl-synt_C"/>
    <property type="match status" value="1"/>
</dbReference>
<dbReference type="SUPFAM" id="SSF53901">
    <property type="entry name" value="Thiolase-like"/>
    <property type="match status" value="2"/>
</dbReference>
<keyword evidence="3 6" id="KW-0012">Acyltransferase</keyword>
<dbReference type="Gene3D" id="3.40.47.10">
    <property type="match status" value="2"/>
</dbReference>
<dbReference type="CDD" id="cd00832">
    <property type="entry name" value="CLF"/>
    <property type="match status" value="1"/>
</dbReference>
<dbReference type="InterPro" id="IPR014030">
    <property type="entry name" value="Ketoacyl_synth_N"/>
</dbReference>
<evidence type="ECO:0000313" key="6">
    <source>
        <dbReference type="EMBL" id="CCK26893.1"/>
    </source>
</evidence>
<name>K4R0P7_STRDJ</name>
<dbReference type="eggNOG" id="COG0304">
    <property type="taxonomic scope" value="Bacteria"/>
</dbReference>